<dbReference type="CDD" id="cd03255">
    <property type="entry name" value="ABC_MJ0796_LolCDE_FtsE"/>
    <property type="match status" value="1"/>
</dbReference>
<dbReference type="InterPro" id="IPR017871">
    <property type="entry name" value="ABC_transporter-like_CS"/>
</dbReference>
<reference evidence="5 6" key="1">
    <citation type="submission" date="2024-09" db="EMBL/GenBank/DDBJ databases">
        <authorList>
            <person name="Sun Q."/>
            <person name="Mori K."/>
        </authorList>
    </citation>
    <scope>NUCLEOTIDE SEQUENCE [LARGE SCALE GENOMIC DNA]</scope>
    <source>
        <strain evidence="5 6">JCM 13519</strain>
    </source>
</reference>
<dbReference type="RefSeq" id="WP_345052754.1">
    <property type="nucleotide sequence ID" value="NZ_BAABED010000001.1"/>
</dbReference>
<dbReference type="SMART" id="SM00382">
    <property type="entry name" value="AAA"/>
    <property type="match status" value="1"/>
</dbReference>
<dbReference type="PROSITE" id="PS00211">
    <property type="entry name" value="ABC_TRANSPORTER_1"/>
    <property type="match status" value="1"/>
</dbReference>
<evidence type="ECO:0000313" key="5">
    <source>
        <dbReference type="EMBL" id="MFB9713613.1"/>
    </source>
</evidence>
<dbReference type="PANTHER" id="PTHR24220:SF685">
    <property type="entry name" value="ABC TRANSPORTER RELATED"/>
    <property type="match status" value="1"/>
</dbReference>
<keyword evidence="6" id="KW-1185">Reference proteome</keyword>
<evidence type="ECO:0000313" key="6">
    <source>
        <dbReference type="Proteomes" id="UP001589536"/>
    </source>
</evidence>
<dbReference type="Pfam" id="PF00005">
    <property type="entry name" value="ABC_tran"/>
    <property type="match status" value="1"/>
</dbReference>
<protein>
    <submittedName>
        <fullName evidence="5">ABC transporter ATP-binding protein</fullName>
    </submittedName>
</protein>
<dbReference type="GO" id="GO:0005524">
    <property type="term" value="F:ATP binding"/>
    <property type="evidence" value="ECO:0007669"/>
    <property type="project" value="UniProtKB-KW"/>
</dbReference>
<name>A0ABV5UN81_9MICC</name>
<comment type="caution">
    <text evidence="5">The sequence shown here is derived from an EMBL/GenBank/DDBJ whole genome shotgun (WGS) entry which is preliminary data.</text>
</comment>
<dbReference type="SUPFAM" id="SSF52540">
    <property type="entry name" value="P-loop containing nucleoside triphosphate hydrolases"/>
    <property type="match status" value="1"/>
</dbReference>
<feature type="domain" description="ABC transporter" evidence="4">
    <location>
        <begin position="5"/>
        <end position="232"/>
    </location>
</feature>
<sequence>MNPVLNLVNVTLEYPDGESTLKALDSVHLRVDAGEFFSLVGPSGSGKSSLLAVAATLVRPSSGLVIIDGEDTTGLNDTELTALRREKVGIIFQQPNLLPSLTAVEQLIIGDHLRGKPSAPARKRASELLDVVGLGASLSKRPHQLSGGQRQRVNIARALMGRPRVLLVDEPTAALDHERSESIVRLLRQVTDEFATATVMVTHDTDFLPFTDSVATMRDGHLGLRTPVGPPN</sequence>
<evidence type="ECO:0000256" key="3">
    <source>
        <dbReference type="ARBA" id="ARBA00022840"/>
    </source>
</evidence>
<gene>
    <name evidence="5" type="ORF">ACFFPI_05530</name>
</gene>
<proteinExistence type="predicted"/>
<dbReference type="Proteomes" id="UP001589536">
    <property type="component" value="Unassembled WGS sequence"/>
</dbReference>
<dbReference type="PANTHER" id="PTHR24220">
    <property type="entry name" value="IMPORT ATP-BINDING PROTEIN"/>
    <property type="match status" value="1"/>
</dbReference>
<keyword evidence="1" id="KW-0813">Transport</keyword>
<organism evidence="5 6">
    <name type="scientific">Arthrobacter methylotrophus</name>
    <dbReference type="NCBI Taxonomy" id="121291"/>
    <lineage>
        <taxon>Bacteria</taxon>
        <taxon>Bacillati</taxon>
        <taxon>Actinomycetota</taxon>
        <taxon>Actinomycetes</taxon>
        <taxon>Micrococcales</taxon>
        <taxon>Micrococcaceae</taxon>
        <taxon>Arthrobacter</taxon>
    </lineage>
</organism>
<dbReference type="Gene3D" id="3.40.50.300">
    <property type="entry name" value="P-loop containing nucleotide triphosphate hydrolases"/>
    <property type="match status" value="1"/>
</dbReference>
<dbReference type="EMBL" id="JBHMBH010000012">
    <property type="protein sequence ID" value="MFB9713613.1"/>
    <property type="molecule type" value="Genomic_DNA"/>
</dbReference>
<dbReference type="InterPro" id="IPR017911">
    <property type="entry name" value="MacB-like_ATP-bd"/>
</dbReference>
<dbReference type="PROSITE" id="PS50893">
    <property type="entry name" value="ABC_TRANSPORTER_2"/>
    <property type="match status" value="1"/>
</dbReference>
<keyword evidence="2" id="KW-0547">Nucleotide-binding</keyword>
<accession>A0ABV5UN81</accession>
<dbReference type="InterPro" id="IPR003593">
    <property type="entry name" value="AAA+_ATPase"/>
</dbReference>
<dbReference type="InterPro" id="IPR015854">
    <property type="entry name" value="ABC_transpr_LolD-like"/>
</dbReference>
<dbReference type="InterPro" id="IPR003439">
    <property type="entry name" value="ABC_transporter-like_ATP-bd"/>
</dbReference>
<keyword evidence="3 5" id="KW-0067">ATP-binding</keyword>
<evidence type="ECO:0000259" key="4">
    <source>
        <dbReference type="PROSITE" id="PS50893"/>
    </source>
</evidence>
<evidence type="ECO:0000256" key="1">
    <source>
        <dbReference type="ARBA" id="ARBA00022448"/>
    </source>
</evidence>
<dbReference type="InterPro" id="IPR027417">
    <property type="entry name" value="P-loop_NTPase"/>
</dbReference>
<evidence type="ECO:0000256" key="2">
    <source>
        <dbReference type="ARBA" id="ARBA00022741"/>
    </source>
</evidence>